<dbReference type="AlphaFoldDB" id="A0A9J7N5A1"/>
<dbReference type="GeneID" id="118427923"/>
<dbReference type="PANTHER" id="PTHR10736">
    <property type="entry name" value="BESTROPHIN"/>
    <property type="match status" value="1"/>
</dbReference>
<dbReference type="InterPro" id="IPR000615">
    <property type="entry name" value="Bestrophin"/>
</dbReference>
<evidence type="ECO:0000313" key="8">
    <source>
        <dbReference type="Proteomes" id="UP000001554"/>
    </source>
</evidence>
<dbReference type="Proteomes" id="UP000001554">
    <property type="component" value="Chromosome 12"/>
</dbReference>
<accession>A0A9J7N5A1</accession>
<evidence type="ECO:0000256" key="6">
    <source>
        <dbReference type="SAM" id="MobiDB-lite"/>
    </source>
</evidence>
<gene>
    <name evidence="9" type="primary">LOC118427923</name>
</gene>
<feature type="transmembrane region" description="Helical" evidence="7">
    <location>
        <begin position="229"/>
        <end position="248"/>
    </location>
</feature>
<reference evidence="8" key="1">
    <citation type="journal article" date="2020" name="Nat. Ecol. Evol.">
        <title>Deeply conserved synteny resolves early events in vertebrate evolution.</title>
        <authorList>
            <person name="Simakov O."/>
            <person name="Marletaz F."/>
            <person name="Yue J.X."/>
            <person name="O'Connell B."/>
            <person name="Jenkins J."/>
            <person name="Brandt A."/>
            <person name="Calef R."/>
            <person name="Tung C.H."/>
            <person name="Huang T.K."/>
            <person name="Schmutz J."/>
            <person name="Satoh N."/>
            <person name="Yu J.K."/>
            <person name="Putnam N.H."/>
            <person name="Green R.E."/>
            <person name="Rokhsar D.S."/>
        </authorList>
    </citation>
    <scope>NUCLEOTIDE SEQUENCE [LARGE SCALE GENOMIC DNA]</scope>
    <source>
        <strain evidence="8">S238N-H82</strain>
    </source>
</reference>
<feature type="region of interest" description="Disordered" evidence="6">
    <location>
        <begin position="461"/>
        <end position="557"/>
    </location>
</feature>
<feature type="transmembrane region" description="Helical" evidence="7">
    <location>
        <begin position="75"/>
        <end position="94"/>
    </location>
</feature>
<keyword evidence="4 7" id="KW-0472">Membrane</keyword>
<dbReference type="InterPro" id="IPR021134">
    <property type="entry name" value="Bestrophin-like"/>
</dbReference>
<evidence type="ECO:0000256" key="5">
    <source>
        <dbReference type="ARBA" id="ARBA00034769"/>
    </source>
</evidence>
<dbReference type="GO" id="GO:1902476">
    <property type="term" value="P:chloride transmembrane transport"/>
    <property type="evidence" value="ECO:0000318"/>
    <property type="project" value="GO_Central"/>
</dbReference>
<feature type="region of interest" description="Disordered" evidence="6">
    <location>
        <begin position="684"/>
        <end position="709"/>
    </location>
</feature>
<organism evidence="8 9">
    <name type="scientific">Branchiostoma floridae</name>
    <name type="common">Florida lancelet</name>
    <name type="synonym">Amphioxus</name>
    <dbReference type="NCBI Taxonomy" id="7739"/>
    <lineage>
        <taxon>Eukaryota</taxon>
        <taxon>Metazoa</taxon>
        <taxon>Chordata</taxon>
        <taxon>Cephalochordata</taxon>
        <taxon>Leptocardii</taxon>
        <taxon>Amphioxiformes</taxon>
        <taxon>Branchiostomatidae</taxon>
        <taxon>Branchiostoma</taxon>
    </lineage>
</organism>
<evidence type="ECO:0000256" key="7">
    <source>
        <dbReference type="SAM" id="Phobius"/>
    </source>
</evidence>
<name>A0A9J7N5A1_BRAFL</name>
<feature type="transmembrane region" description="Helical" evidence="7">
    <location>
        <begin position="269"/>
        <end position="287"/>
    </location>
</feature>
<proteinExistence type="inferred from homology"/>
<keyword evidence="3 7" id="KW-1133">Transmembrane helix</keyword>
<evidence type="ECO:0000256" key="3">
    <source>
        <dbReference type="ARBA" id="ARBA00022989"/>
    </source>
</evidence>
<keyword evidence="8" id="KW-1185">Reference proteome</keyword>
<reference evidence="9" key="2">
    <citation type="submission" date="2025-08" db="UniProtKB">
        <authorList>
            <consortium name="RefSeq"/>
        </authorList>
    </citation>
    <scope>IDENTIFICATION</scope>
    <source>
        <strain evidence="9">S238N-H82</strain>
        <tissue evidence="9">Testes</tissue>
    </source>
</reference>
<evidence type="ECO:0000256" key="4">
    <source>
        <dbReference type="ARBA" id="ARBA00023136"/>
    </source>
</evidence>
<dbReference type="PANTHER" id="PTHR10736:SF0">
    <property type="entry name" value="BESTROPHIN HOMOLOG"/>
    <property type="match status" value="1"/>
</dbReference>
<keyword evidence="2 7" id="KW-0812">Transmembrane</keyword>
<dbReference type="GO" id="GO:0005254">
    <property type="term" value="F:chloride channel activity"/>
    <property type="evidence" value="ECO:0000318"/>
    <property type="project" value="GO_Central"/>
</dbReference>
<evidence type="ECO:0000313" key="9">
    <source>
        <dbReference type="RefSeq" id="XP_035693782.1"/>
    </source>
</evidence>
<sequence>MTISYSLKVSEARLGGFPKLLLRWKASIYKLLYKEMAIFVSLYSLLSGVYRFALTEHQKRTFEKITLYCHQYSDLIPVSFVLGFYVSIIYTRWWQQYMNLPWPDRVSALIGCAVHGRDERGRLIRRTMVRYLNLSSVLILRSVSTVVYKRFPTMNHVVDAGFMSTAELKEYENVDSHHSKFWVPLNWFCNLATVARQEGRIRDDFTFQQLIEEENKMRHCLGMLYSYDWISVPLVYTQVVTVAVYTFFLSCLMGRQYLDPAQGYESHEVDLYVPAFTILQMFFYMGWLKVAEQLINPFGQDDDDFEGNWCIDRNLQISYLAVDDMYLSHPPLEKDIYWNQPDPDLPYTQAALSSRTTSFLGSTFELRLNKDDMQFKRMPPLEECPRSGNSIKRRSANFTRAFIDSILSRSGSTVSLKSSVAGTPTTLSANNTLKKTFSPRKHAHTVDSYTELRALGIMHKTDSQESLVSPGESGEGGDSRSPSGRDSHFSIPITPRSSQDVAKDEASDTVPLKTPGASAVEHLTVPQPLRQLRRMSKSVSHLVEPPRYPTEARHGYRRSSDNIASMANTAQFRGATTSSDYFSNDKISATAKDAVFHPAVPHEKAAGRLAGRLTAVSSPLAEGKPETARLPPYRARKPSGPTSTRPKGVKWFVYEGDSDAGQLSSSDSGHGSVKSLRDLCLQIEPPPGREDGTDGRTAPPPVKGDGMDARNATVKTNVLSKEAKGAENPKVEIHLPRLTSVTAMAPLTQYTGKKWFGVGSNGKLYERYQNNNGNWYWVDHGKPTNDFYNEEPCVLEDNVKLFVTSYNGYLYEWPGAINHGGPFYSGCSSVKKSGLKARTFVRHTNGRLYERFWEWGTGWTLRYHGRPFSATYVDTIKTTSYVATTSGYSNVFVVATNGNMYRRWTHQNGGSTWFNLGKPAGKVIRSIHATRFGHWWAITTDGSVCRYQGGWPCFSLANRRILDCSDPFYVGSGKRSMFCLTVSEVTVTVPEAGYGLYQLTVGWGSSTGTWVNRNLPSVLHTFVDRPNVAFTSSPNWPVIQTPKSVFVSSTNGVYELRF</sequence>
<dbReference type="KEGG" id="bfo:118427923"/>
<dbReference type="Pfam" id="PF01062">
    <property type="entry name" value="Bestrophin"/>
    <property type="match status" value="1"/>
</dbReference>
<evidence type="ECO:0000256" key="1">
    <source>
        <dbReference type="ARBA" id="ARBA00004370"/>
    </source>
</evidence>
<comment type="similarity">
    <text evidence="5">Belongs to the anion channel-forming bestrophin (TC 1.A.46) family. Calcium-sensitive chloride channel subfamily.</text>
</comment>
<dbReference type="Gene3D" id="2.120.10.70">
    <property type="entry name" value="Fucose-specific lectin"/>
    <property type="match status" value="1"/>
</dbReference>
<dbReference type="RefSeq" id="XP_035693782.1">
    <property type="nucleotide sequence ID" value="XM_035837889.1"/>
</dbReference>
<comment type="subcellular location">
    <subcellularLocation>
        <location evidence="1">Membrane</location>
    </subcellularLocation>
</comment>
<dbReference type="GO" id="GO:0005886">
    <property type="term" value="C:plasma membrane"/>
    <property type="evidence" value="ECO:0000318"/>
    <property type="project" value="GO_Central"/>
</dbReference>
<dbReference type="OrthoDB" id="201595at2759"/>
<feature type="region of interest" description="Disordered" evidence="6">
    <location>
        <begin position="619"/>
        <end position="648"/>
    </location>
</feature>
<evidence type="ECO:0000256" key="2">
    <source>
        <dbReference type="ARBA" id="ARBA00022692"/>
    </source>
</evidence>
<feature type="transmembrane region" description="Helical" evidence="7">
    <location>
        <begin position="36"/>
        <end position="54"/>
    </location>
</feature>
<protein>
    <submittedName>
        <fullName evidence="9">Uncharacterized protein LOC118427923</fullName>
    </submittedName>
</protein>